<keyword evidence="12" id="KW-0564">Palmitate</keyword>
<evidence type="ECO:0000256" key="3">
    <source>
        <dbReference type="ARBA" id="ARBA00022448"/>
    </source>
</evidence>
<keyword evidence="9" id="KW-0406">Ion transport</keyword>
<evidence type="ECO:0000259" key="19">
    <source>
        <dbReference type="Pfam" id="PF22461"/>
    </source>
</evidence>
<feature type="chain" id="PRO_5020434230" evidence="16">
    <location>
        <begin position="23"/>
        <end position="873"/>
    </location>
</feature>
<dbReference type="InterPro" id="IPR049712">
    <property type="entry name" value="Poly_export"/>
</dbReference>
<dbReference type="GO" id="GO:0009279">
    <property type="term" value="C:cell outer membrane"/>
    <property type="evidence" value="ECO:0007669"/>
    <property type="project" value="UniProtKB-SubCell"/>
</dbReference>
<dbReference type="Gene3D" id="3.30.1950.10">
    <property type="entry name" value="wza like domain"/>
    <property type="match status" value="1"/>
</dbReference>
<keyword evidence="8" id="KW-0625">Polysaccharide transport</keyword>
<gene>
    <name evidence="20" type="ORF">EV690_1249</name>
</gene>
<keyword evidence="13" id="KW-0998">Cell outer membrane</keyword>
<feature type="domain" description="SLBB" evidence="19">
    <location>
        <begin position="198"/>
        <end position="275"/>
    </location>
</feature>
<reference evidence="20 21" key="1">
    <citation type="submission" date="2019-03" db="EMBL/GenBank/DDBJ databases">
        <title>Genomic Encyclopedia of Type Strains, Phase IV (KMG-IV): sequencing the most valuable type-strain genomes for metagenomic binning, comparative biology and taxonomic classification.</title>
        <authorList>
            <person name="Goeker M."/>
        </authorList>
    </citation>
    <scope>NUCLEOTIDE SEQUENCE [LARGE SCALE GENOMIC DNA]</scope>
    <source>
        <strain evidence="20 21">DSM 18577</strain>
    </source>
</reference>
<dbReference type="Pfam" id="PF22461">
    <property type="entry name" value="SLBB_2"/>
    <property type="match status" value="1"/>
</dbReference>
<dbReference type="Proteomes" id="UP000295565">
    <property type="component" value="Unassembled WGS sequence"/>
</dbReference>
<comment type="caution">
    <text evidence="20">The sequence shown here is derived from an EMBL/GenBank/DDBJ whole genome shotgun (WGS) entry which is preliminary data.</text>
</comment>
<evidence type="ECO:0000256" key="8">
    <source>
        <dbReference type="ARBA" id="ARBA00023047"/>
    </source>
</evidence>
<dbReference type="PANTHER" id="PTHR33619:SF3">
    <property type="entry name" value="POLYSACCHARIDE EXPORT PROTEIN GFCE-RELATED"/>
    <property type="match status" value="1"/>
</dbReference>
<evidence type="ECO:0000256" key="13">
    <source>
        <dbReference type="ARBA" id="ARBA00023237"/>
    </source>
</evidence>
<dbReference type="RefSeq" id="WP_165872676.1">
    <property type="nucleotide sequence ID" value="NZ_OU594967.1"/>
</dbReference>
<feature type="compositionally biased region" description="Polar residues" evidence="15">
    <location>
        <begin position="468"/>
        <end position="485"/>
    </location>
</feature>
<accession>A0A4R1K4P5</accession>
<evidence type="ECO:0000256" key="5">
    <source>
        <dbReference type="ARBA" id="ARBA00022597"/>
    </source>
</evidence>
<feature type="domain" description="Soluble ligand binding" evidence="18">
    <location>
        <begin position="770"/>
        <end position="819"/>
    </location>
</feature>
<evidence type="ECO:0000256" key="10">
    <source>
        <dbReference type="ARBA" id="ARBA00023114"/>
    </source>
</evidence>
<keyword evidence="21" id="KW-1185">Reference proteome</keyword>
<dbReference type="GO" id="GO:0015159">
    <property type="term" value="F:polysaccharide transmembrane transporter activity"/>
    <property type="evidence" value="ECO:0007669"/>
    <property type="project" value="InterPro"/>
</dbReference>
<feature type="region of interest" description="Disordered" evidence="15">
    <location>
        <begin position="461"/>
        <end position="485"/>
    </location>
</feature>
<keyword evidence="7 16" id="KW-0732">Signal</keyword>
<dbReference type="GO" id="GO:0006811">
    <property type="term" value="P:monoatomic ion transport"/>
    <property type="evidence" value="ECO:0007669"/>
    <property type="project" value="UniProtKB-KW"/>
</dbReference>
<dbReference type="Pfam" id="PF10531">
    <property type="entry name" value="SLBB"/>
    <property type="match status" value="4"/>
</dbReference>
<dbReference type="PANTHER" id="PTHR33619">
    <property type="entry name" value="POLYSACCHARIDE EXPORT PROTEIN GFCE-RELATED"/>
    <property type="match status" value="1"/>
</dbReference>
<feature type="domain" description="Polysaccharide export protein N-terminal" evidence="17">
    <location>
        <begin position="117"/>
        <end position="181"/>
    </location>
</feature>
<keyword evidence="4" id="KW-1134">Transmembrane beta strand</keyword>
<evidence type="ECO:0000256" key="14">
    <source>
        <dbReference type="ARBA" id="ARBA00023288"/>
    </source>
</evidence>
<evidence type="ECO:0000313" key="20">
    <source>
        <dbReference type="EMBL" id="TCK59084.1"/>
    </source>
</evidence>
<organism evidence="20 21">
    <name type="scientific">Celerinatantimonas diazotrophica</name>
    <dbReference type="NCBI Taxonomy" id="412034"/>
    <lineage>
        <taxon>Bacteria</taxon>
        <taxon>Pseudomonadati</taxon>
        <taxon>Pseudomonadota</taxon>
        <taxon>Gammaproteobacteria</taxon>
        <taxon>Celerinatantimonadaceae</taxon>
        <taxon>Celerinatantimonas</taxon>
    </lineage>
</organism>
<feature type="region of interest" description="Disordered" evidence="15">
    <location>
        <begin position="59"/>
        <end position="90"/>
    </location>
</feature>
<dbReference type="InterPro" id="IPR003715">
    <property type="entry name" value="Poly_export_N"/>
</dbReference>
<dbReference type="GO" id="GO:0015288">
    <property type="term" value="F:porin activity"/>
    <property type="evidence" value="ECO:0007669"/>
    <property type="project" value="UniProtKB-KW"/>
</dbReference>
<evidence type="ECO:0000313" key="21">
    <source>
        <dbReference type="Proteomes" id="UP000295565"/>
    </source>
</evidence>
<feature type="domain" description="Soluble ligand binding" evidence="18">
    <location>
        <begin position="282"/>
        <end position="330"/>
    </location>
</feature>
<dbReference type="EMBL" id="SMGD01000011">
    <property type="protein sequence ID" value="TCK59084.1"/>
    <property type="molecule type" value="Genomic_DNA"/>
</dbReference>
<dbReference type="InterPro" id="IPR019554">
    <property type="entry name" value="Soluble_ligand-bd"/>
</dbReference>
<feature type="domain" description="Soluble ligand binding" evidence="18">
    <location>
        <begin position="635"/>
        <end position="672"/>
    </location>
</feature>
<evidence type="ECO:0000256" key="4">
    <source>
        <dbReference type="ARBA" id="ARBA00022452"/>
    </source>
</evidence>
<keyword evidence="5" id="KW-0762">Sugar transport</keyword>
<evidence type="ECO:0000256" key="7">
    <source>
        <dbReference type="ARBA" id="ARBA00022729"/>
    </source>
</evidence>
<dbReference type="InterPro" id="IPR054765">
    <property type="entry name" value="SLBB_dom"/>
</dbReference>
<feature type="compositionally biased region" description="Polar residues" evidence="15">
    <location>
        <begin position="71"/>
        <end position="85"/>
    </location>
</feature>
<keyword evidence="14" id="KW-0449">Lipoprotein</keyword>
<keyword evidence="10" id="KW-0626">Porin</keyword>
<comment type="subcellular location">
    <subcellularLocation>
        <location evidence="1">Cell outer membrane</location>
        <topology evidence="1">Multi-pass membrane protein</topology>
    </subcellularLocation>
</comment>
<evidence type="ECO:0000256" key="9">
    <source>
        <dbReference type="ARBA" id="ARBA00023065"/>
    </source>
</evidence>
<evidence type="ECO:0000256" key="2">
    <source>
        <dbReference type="ARBA" id="ARBA00009450"/>
    </source>
</evidence>
<keyword evidence="6" id="KW-0812">Transmembrane</keyword>
<feature type="domain" description="Soluble ligand binding" evidence="18">
    <location>
        <begin position="543"/>
        <end position="586"/>
    </location>
</feature>
<protein>
    <submittedName>
        <fullName evidence="20">Protein involved in polysaccharide export with SLBB domain</fullName>
    </submittedName>
</protein>
<evidence type="ECO:0000259" key="17">
    <source>
        <dbReference type="Pfam" id="PF02563"/>
    </source>
</evidence>
<evidence type="ECO:0000256" key="11">
    <source>
        <dbReference type="ARBA" id="ARBA00023136"/>
    </source>
</evidence>
<evidence type="ECO:0000256" key="6">
    <source>
        <dbReference type="ARBA" id="ARBA00022692"/>
    </source>
</evidence>
<evidence type="ECO:0000256" key="12">
    <source>
        <dbReference type="ARBA" id="ARBA00023139"/>
    </source>
</evidence>
<keyword evidence="3" id="KW-0813">Transport</keyword>
<proteinExistence type="inferred from homology"/>
<evidence type="ECO:0000256" key="1">
    <source>
        <dbReference type="ARBA" id="ARBA00004571"/>
    </source>
</evidence>
<dbReference type="AlphaFoldDB" id="A0A4R1K4P5"/>
<feature type="signal peptide" evidence="16">
    <location>
        <begin position="1"/>
        <end position="22"/>
    </location>
</feature>
<dbReference type="GO" id="GO:0046930">
    <property type="term" value="C:pore complex"/>
    <property type="evidence" value="ECO:0007669"/>
    <property type="project" value="UniProtKB-KW"/>
</dbReference>
<comment type="similarity">
    <text evidence="2">Belongs to the BexD/CtrA/VexA family.</text>
</comment>
<evidence type="ECO:0000256" key="15">
    <source>
        <dbReference type="SAM" id="MobiDB-lite"/>
    </source>
</evidence>
<dbReference type="Pfam" id="PF02563">
    <property type="entry name" value="Poly_export"/>
    <property type="match status" value="1"/>
</dbReference>
<evidence type="ECO:0000256" key="16">
    <source>
        <dbReference type="SAM" id="SignalP"/>
    </source>
</evidence>
<keyword evidence="11" id="KW-0472">Membrane</keyword>
<name>A0A4R1K4P5_9GAMM</name>
<evidence type="ECO:0000259" key="18">
    <source>
        <dbReference type="Pfam" id="PF10531"/>
    </source>
</evidence>
<sequence length="873" mass="95537">MRKLQAYFIAASAVFFSLTSYAANFSAAQIAQFKQLSPSQQQTLAKEYGVDLSTLVGDGSGSGSSDDVHPQTITPRNVNSPSHKQSAQRKKPGQLIDFGYDLFAGQPSSYTPVDDLPVPNNYLIAPGDEIDIQLFGAKNVSYQLDVQRNGSIQFPELGPIHVAGLTFRELKNNLNNRIKKQILGVDTAISLGSLRTMQVYVSGDVYQPGAYNIPSLATVTQALIAAGGFRKTGSLRHIIVRRNHKIIDRLDLYNLLLKGETKHDIRLQSGDTVFVEAKGPEVSISGQIRRPAVYEIKAGETLGELIKSAGGSKADAYLQQVEIKRFAEDGVHVLTANAENAQGLDLKLHPGDKVRLKKVSDQLQNAVIVRGAVTRQGAYEFHQGMRISDLFTSGADDLLENTDQSYALVVREIDAQHHIKVLQFNLGDALKGAQNPQDLTLDNRDQIFVFSNNLNTKAWRETKASAASDKQNGSNQSNHQTHQIDPTTGVQLVKDNGPQANLFTPNGDDQQDSGPFSRQVLLKPIIQRLREQAVNGHAVQLYEISGSVPYPGTYPLVEGATARDAIAAAGGLLESAAKDQAELTRAVVMPGKVSLNHARFDLAKIMNGTGSNFALQSKDSIDIQRKTNWTIDNTVQIQGEVRHPGTYTIGQGETIADLVARAGGLTQYAYPQGAVFSRAVLRAQEQQHMKMLAANLRQEIASLALRRQTTDAQYTTSPTEALKVVNDLNSTSAIGRLVINLPQILRGREDSDVMLENGDKLYIPPRRNTISVMGQVQMPSNFTFNPSKSVQQYIDMAGGEKKQADDERVYVIRANGSVMLPNQSYWFMRSSHPLESGDTIVVPIDTDYLDGLSTLSTATRILYQMGIAWKAVN</sequence>
<dbReference type="Gene3D" id="3.10.560.10">
    <property type="entry name" value="Outer membrane lipoprotein wza domain like"/>
    <property type="match status" value="6"/>
</dbReference>